<gene>
    <name evidence="3" type="ORF">H3Z74_00845</name>
</gene>
<feature type="region of interest" description="Disordered" evidence="1">
    <location>
        <begin position="125"/>
        <end position="154"/>
    </location>
</feature>
<accession>A0A7H0LJI8</accession>
<dbReference type="Proteomes" id="UP000516148">
    <property type="component" value="Chromosome"/>
</dbReference>
<feature type="transmembrane region" description="Helical" evidence="2">
    <location>
        <begin position="39"/>
        <end position="58"/>
    </location>
</feature>
<evidence type="ECO:0000256" key="2">
    <source>
        <dbReference type="SAM" id="Phobius"/>
    </source>
</evidence>
<keyword evidence="2" id="KW-0812">Transmembrane</keyword>
<dbReference type="RefSeq" id="WP_187762150.1">
    <property type="nucleotide sequence ID" value="NZ_CP061038.1"/>
</dbReference>
<dbReference type="EMBL" id="CP061038">
    <property type="protein sequence ID" value="QNQ09841.1"/>
    <property type="molecule type" value="Genomic_DNA"/>
</dbReference>
<feature type="transmembrane region" description="Helical" evidence="2">
    <location>
        <begin position="78"/>
        <end position="102"/>
    </location>
</feature>
<dbReference type="AlphaFoldDB" id="A0A7H0LJI8"/>
<proteinExistence type="predicted"/>
<keyword evidence="4" id="KW-1185">Reference proteome</keyword>
<evidence type="ECO:0000313" key="3">
    <source>
        <dbReference type="EMBL" id="QNQ09841.1"/>
    </source>
</evidence>
<reference evidence="3 4" key="1">
    <citation type="submission" date="2020-09" db="EMBL/GenBank/DDBJ databases">
        <title>Sphingomonas sp., a new species isolated from pork steak.</title>
        <authorList>
            <person name="Heidler von Heilborn D."/>
        </authorList>
    </citation>
    <scope>NUCLEOTIDE SEQUENCE [LARGE SCALE GENOMIC DNA]</scope>
    <source>
        <strain evidence="4">S8-3T</strain>
    </source>
</reference>
<organism evidence="3 4">
    <name type="scientific">Sphingomonas alpina</name>
    <dbReference type="NCBI Taxonomy" id="653931"/>
    <lineage>
        <taxon>Bacteria</taxon>
        <taxon>Pseudomonadati</taxon>
        <taxon>Pseudomonadota</taxon>
        <taxon>Alphaproteobacteria</taxon>
        <taxon>Sphingomonadales</taxon>
        <taxon>Sphingomonadaceae</taxon>
        <taxon>Sphingomonas</taxon>
    </lineage>
</organism>
<feature type="transmembrane region" description="Helical" evidence="2">
    <location>
        <begin position="6"/>
        <end position="27"/>
    </location>
</feature>
<evidence type="ECO:0000313" key="4">
    <source>
        <dbReference type="Proteomes" id="UP000516148"/>
    </source>
</evidence>
<keyword evidence="2" id="KW-0472">Membrane</keyword>
<dbReference type="KEGG" id="spap:H3Z74_00845"/>
<keyword evidence="2" id="KW-1133">Transmembrane helix</keyword>
<evidence type="ECO:0000256" key="1">
    <source>
        <dbReference type="SAM" id="MobiDB-lite"/>
    </source>
</evidence>
<protein>
    <submittedName>
        <fullName evidence="3">Uncharacterized protein</fullName>
    </submittedName>
</protein>
<name>A0A7H0LJI8_9SPHN</name>
<sequence length="154" mass="16566">MLIVFLMSRTALMVAGGTPIGRFLYRVMVEVPAAAASRLTRGHVAMAIVILILVVLHVSAGDDDPVRMVSLFAPDLAMWLTGFEISVVIEAAASFAAAWAALRRVNVSSVLATLALRFAKHPKSRADRARRSRRRHRASPANDDEDGAGFALAS</sequence>